<dbReference type="Pfam" id="PF00300">
    <property type="entry name" value="His_Phos_1"/>
    <property type="match status" value="1"/>
</dbReference>
<dbReference type="RefSeq" id="WP_057956208.1">
    <property type="nucleotide sequence ID" value="NZ_KQ556913.1"/>
</dbReference>
<dbReference type="SUPFAM" id="SSF53254">
    <property type="entry name" value="Phosphoglycerate mutase-like"/>
    <property type="match status" value="1"/>
</dbReference>
<dbReference type="AlphaFoldDB" id="A0A0T5YYS7"/>
<proteinExistence type="predicted"/>
<sequence>MEGIIQIDLLRHGETEGGPRFRGSTDDPLTDIGWDQMRSATNGEPHWDRVISSPLKRCAGFAREFAQQHSLPLTIKQRLSEIHFGAWEGRSAAELMEEEPNALVRFWADPEQHTPPDGEPLAQFQARVLTAWNSIIHAHTGERVLVVTHGGVIRVLLCQVQQRPVGRLLEIEVKHGALYSLRASIDAQETPSTTLIEQL</sequence>
<dbReference type="EC" id="3.1.3.73" evidence="1"/>
<dbReference type="GO" id="GO:0005737">
    <property type="term" value="C:cytoplasm"/>
    <property type="evidence" value="ECO:0007669"/>
    <property type="project" value="TreeGrafter"/>
</dbReference>
<dbReference type="InterPro" id="IPR017578">
    <property type="entry name" value="Ribazole_CobC"/>
</dbReference>
<evidence type="ECO:0000313" key="3">
    <source>
        <dbReference type="EMBL" id="KRT55707.1"/>
    </source>
</evidence>
<dbReference type="EMBL" id="LDXT01000074">
    <property type="protein sequence ID" value="KRT55707.1"/>
    <property type="molecule type" value="Genomic_DNA"/>
</dbReference>
<gene>
    <name evidence="3" type="ORF">Ga0074115_12313</name>
    <name evidence="4" type="ORF">Ga0076813_16377</name>
</gene>
<name>A0A0T5YYS7_9GAMM</name>
<keyword evidence="6" id="KW-1185">Reference proteome</keyword>
<dbReference type="InterPro" id="IPR050275">
    <property type="entry name" value="PGM_Phosphatase"/>
</dbReference>
<evidence type="ECO:0000256" key="1">
    <source>
        <dbReference type="NCBIfam" id="TIGR03162"/>
    </source>
</evidence>
<protein>
    <recommendedName>
        <fullName evidence="1">Alpha-ribazole phosphatase</fullName>
        <ecNumber evidence="1">3.1.3.73</ecNumber>
    </recommendedName>
</protein>
<accession>A0A0T5YYS7</accession>
<dbReference type="Proteomes" id="UP000051276">
    <property type="component" value="Unassembled WGS sequence"/>
</dbReference>
<reference evidence="5 6" key="1">
    <citation type="submission" date="2015-11" db="EMBL/GenBank/DDBJ databases">
        <title>The genome of Candidatus Endoriftia persephone in Ridgeia piscesae and population structure of the North Eastern Pacific vestimentiferan symbionts.</title>
        <authorList>
            <person name="Perez M."/>
            <person name="Juniper K.S."/>
        </authorList>
    </citation>
    <scope>NUCLEOTIDE SEQUENCE [LARGE SCALE GENOMIC DNA]</scope>
    <source>
        <strain evidence="4">Ind10</strain>
        <strain evidence="3">Ind11</strain>
    </source>
</reference>
<organism evidence="3 6">
    <name type="scientific">endosymbiont of Ridgeia piscesae</name>
    <dbReference type="NCBI Taxonomy" id="54398"/>
    <lineage>
        <taxon>Bacteria</taxon>
        <taxon>Pseudomonadati</taxon>
        <taxon>Pseudomonadota</taxon>
        <taxon>Gammaproteobacteria</taxon>
        <taxon>sulfur-oxidizing symbionts</taxon>
    </lineage>
</organism>
<evidence type="ECO:0000256" key="2">
    <source>
        <dbReference type="PIRSR" id="PIRSR613078-3"/>
    </source>
</evidence>
<dbReference type="OrthoDB" id="9783269at2"/>
<dbReference type="PANTHER" id="PTHR48100:SF1">
    <property type="entry name" value="HISTIDINE PHOSPHATASE FAMILY PROTEIN-RELATED"/>
    <property type="match status" value="1"/>
</dbReference>
<dbReference type="Proteomes" id="UP000051634">
    <property type="component" value="Unassembled WGS sequence"/>
</dbReference>
<evidence type="ECO:0000313" key="6">
    <source>
        <dbReference type="Proteomes" id="UP000051634"/>
    </source>
</evidence>
<dbReference type="STRING" id="54398.Ga0074115_12313"/>
<evidence type="ECO:0000313" key="5">
    <source>
        <dbReference type="Proteomes" id="UP000051276"/>
    </source>
</evidence>
<feature type="site" description="Transition state stabilizer" evidence="2">
    <location>
        <position position="149"/>
    </location>
</feature>
<dbReference type="EMBL" id="LMXI01000057">
    <property type="protein sequence ID" value="KRT59942.1"/>
    <property type="molecule type" value="Genomic_DNA"/>
</dbReference>
<comment type="caution">
    <text evidence="3">The sequence shown here is derived from an EMBL/GenBank/DDBJ whole genome shotgun (WGS) entry which is preliminary data.</text>
</comment>
<evidence type="ECO:0000313" key="4">
    <source>
        <dbReference type="EMBL" id="KRT59942.1"/>
    </source>
</evidence>
<dbReference type="InterPro" id="IPR029033">
    <property type="entry name" value="His_PPase_superfam"/>
</dbReference>
<dbReference type="NCBIfam" id="TIGR03162">
    <property type="entry name" value="ribazole_cobC"/>
    <property type="match status" value="1"/>
</dbReference>
<dbReference type="CDD" id="cd07067">
    <property type="entry name" value="HP_PGM_like"/>
    <property type="match status" value="1"/>
</dbReference>
<dbReference type="GO" id="GO:0009236">
    <property type="term" value="P:cobalamin biosynthetic process"/>
    <property type="evidence" value="ECO:0007669"/>
    <property type="project" value="UniProtKB-UniRule"/>
</dbReference>
<dbReference type="PATRIC" id="fig|54398.3.peg.2402"/>
<dbReference type="InterPro" id="IPR013078">
    <property type="entry name" value="His_Pase_superF_clade-1"/>
</dbReference>
<dbReference type="SMART" id="SM00855">
    <property type="entry name" value="PGAM"/>
    <property type="match status" value="1"/>
</dbReference>
<dbReference type="Gene3D" id="3.40.50.1240">
    <property type="entry name" value="Phosphoglycerate mutase-like"/>
    <property type="match status" value="1"/>
</dbReference>
<dbReference type="GO" id="GO:0043755">
    <property type="term" value="F:alpha-ribazole phosphatase activity"/>
    <property type="evidence" value="ECO:0007669"/>
    <property type="project" value="UniProtKB-UniRule"/>
</dbReference>
<dbReference type="PIRSF" id="PIRSF000709">
    <property type="entry name" value="6PFK_2-Ptase"/>
    <property type="match status" value="1"/>
</dbReference>
<dbReference type="PANTHER" id="PTHR48100">
    <property type="entry name" value="BROAD-SPECIFICITY PHOSPHATASE YOR283W-RELATED"/>
    <property type="match status" value="1"/>
</dbReference>